<comment type="caution">
    <text evidence="1">The sequence shown here is derived from an EMBL/GenBank/DDBJ whole genome shotgun (WGS) entry which is preliminary data.</text>
</comment>
<reference evidence="1 2" key="1">
    <citation type="journal article" date="2019" name="Front. Microbiol.">
        <title>Ammonia Oxidation by the Arctic Terrestrial Thaumarchaeote Candidatus Nitrosocosmicus arcticus Is Stimulated by Increasing Temperatures.</title>
        <authorList>
            <person name="Alves R.J.E."/>
            <person name="Kerou M."/>
            <person name="Zappe A."/>
            <person name="Bittner R."/>
            <person name="Abby S.S."/>
            <person name="Schmidt H.A."/>
            <person name="Pfeifer K."/>
            <person name="Schleper C."/>
        </authorList>
    </citation>
    <scope>NUCLEOTIDE SEQUENCE [LARGE SCALE GENOMIC DNA]</scope>
    <source>
        <strain evidence="1 2">Kfb</strain>
    </source>
</reference>
<accession>A0A557SYQ3</accession>
<sequence length="214" mass="23271">MNIKISLNFVILAGLLTATIGILPLMNSNNAFAQTNSTSGTDSTNMTGSDNMMMMKDNYAKPMMGMEHKKYEKINGTLNMMETMYQAIGDKFNVTLPEAISAAEQSVGNSSFAMSAIGAEKDGFLVFEIMLGSPDMQFTKVLVDPGNGLVLQTEPISMMEWMSMMHSQGGHEDMGKKGMHSGQGYGEYDMGKKGMHSGQGYGEYDMRGGQNSGW</sequence>
<dbReference type="OrthoDB" id="12149at2157"/>
<gene>
    <name evidence="1" type="ORF">NARC_10137</name>
</gene>
<dbReference type="EMBL" id="VOAH01000001">
    <property type="protein sequence ID" value="TVP41731.1"/>
    <property type="molecule type" value="Genomic_DNA"/>
</dbReference>
<dbReference type="AlphaFoldDB" id="A0A557SYQ3"/>
<evidence type="ECO:0000313" key="1">
    <source>
        <dbReference type="EMBL" id="TVP41731.1"/>
    </source>
</evidence>
<dbReference type="RefSeq" id="WP_144728315.1">
    <property type="nucleotide sequence ID" value="NZ_ML675578.1"/>
</dbReference>
<dbReference type="Proteomes" id="UP000315289">
    <property type="component" value="Unassembled WGS sequence"/>
</dbReference>
<name>A0A557SYQ3_9ARCH</name>
<evidence type="ECO:0008006" key="3">
    <source>
        <dbReference type="Google" id="ProtNLM"/>
    </source>
</evidence>
<protein>
    <recommendedName>
        <fullName evidence="3">PepSY domain-containing protein</fullName>
    </recommendedName>
</protein>
<keyword evidence="2" id="KW-1185">Reference proteome</keyword>
<organism evidence="1 2">
    <name type="scientific">Candidatus Nitrosocosmicus arcticus</name>
    <dbReference type="NCBI Taxonomy" id="2035267"/>
    <lineage>
        <taxon>Archaea</taxon>
        <taxon>Nitrososphaerota</taxon>
        <taxon>Nitrososphaeria</taxon>
        <taxon>Nitrososphaerales</taxon>
        <taxon>Nitrososphaeraceae</taxon>
        <taxon>Candidatus Nitrosocosmicus</taxon>
    </lineage>
</organism>
<evidence type="ECO:0000313" key="2">
    <source>
        <dbReference type="Proteomes" id="UP000315289"/>
    </source>
</evidence>
<proteinExistence type="predicted"/>